<feature type="compositionally biased region" description="Low complexity" evidence="12">
    <location>
        <begin position="52"/>
        <end position="61"/>
    </location>
</feature>
<evidence type="ECO:0000256" key="12">
    <source>
        <dbReference type="SAM" id="MobiDB-lite"/>
    </source>
</evidence>
<dbReference type="InterPro" id="IPR003738">
    <property type="entry name" value="SRAP"/>
</dbReference>
<evidence type="ECO:0000256" key="5">
    <source>
        <dbReference type="ARBA" id="ARBA00022801"/>
    </source>
</evidence>
<protein>
    <recommendedName>
        <fullName evidence="2">Abasic site processing protein HMCES</fullName>
    </recommendedName>
    <alternativeName>
        <fullName evidence="9">Embryonic stem cell-specific 5-hydroxymethylcytosine-binding protein</fullName>
    </alternativeName>
    <alternativeName>
        <fullName evidence="10">Peptidase HMCES</fullName>
    </alternativeName>
    <alternativeName>
        <fullName evidence="11">SRAP domain-containing protein 1</fullName>
    </alternativeName>
</protein>
<name>A0A914AK66_PATMI</name>
<evidence type="ECO:0000256" key="10">
    <source>
        <dbReference type="ARBA" id="ARBA00030898"/>
    </source>
</evidence>
<dbReference type="EnsemblMetazoa" id="XM_038208033.1">
    <property type="protein sequence ID" value="XP_038063961.1"/>
    <property type="gene ID" value="LOC119734501"/>
</dbReference>
<dbReference type="GO" id="GO:0016829">
    <property type="term" value="F:lyase activity"/>
    <property type="evidence" value="ECO:0007669"/>
    <property type="project" value="UniProtKB-KW"/>
</dbReference>
<keyword evidence="3" id="KW-0645">Protease</keyword>
<sequence length="420" mass="46740">MCGRTACTLDPNQTRRACTYTNRQGRRVRPRWRNSPSGNQGNTGSTGGKQQQGGKQQGKQQAPLEGKGRKKYYPSFNLTPTAVTPVLLSAKHFDSEAAVDDRQLTPMQWGLVPSWHKGDPTGLSYKMNNCRREGITQKRSFSRPLDKGQRCVVLVDGYYEWLTSKDGKKQPYFIYFPQDTPIESLASKTSSAEAEVTEMPDFLPEEEVTEGSEWKGHKLLSMAGLFDRWFPPEGGPPLYTYSVITVEACPSMSWLHHRMPAVLDGDKAISDWLDYGTVPTNKALELIKAETCLTSHPVSSQVNNSRYKGSDCIVPIDLEKPMKETASSKMMGAWLAKAAKPSPSKDTKQGIKQEIKKEVESSSPWKLGSSPRKQEPGLRSSPLKRTAMTDWLSKTNPELKVKVEPGSQTTGPSPKKAKLR</sequence>
<dbReference type="Proteomes" id="UP000887568">
    <property type="component" value="Unplaced"/>
</dbReference>
<dbReference type="RefSeq" id="XP_038063961.1">
    <property type="nucleotide sequence ID" value="XM_038208033.1"/>
</dbReference>
<evidence type="ECO:0000256" key="3">
    <source>
        <dbReference type="ARBA" id="ARBA00022670"/>
    </source>
</evidence>
<evidence type="ECO:0000256" key="8">
    <source>
        <dbReference type="ARBA" id="ARBA00023239"/>
    </source>
</evidence>
<feature type="compositionally biased region" description="Basic and acidic residues" evidence="12">
    <location>
        <begin position="343"/>
        <end position="360"/>
    </location>
</feature>
<dbReference type="Gene3D" id="3.90.1680.10">
    <property type="entry name" value="SOS response associated peptidase-like"/>
    <property type="match status" value="1"/>
</dbReference>
<dbReference type="OrthoDB" id="2111841at2759"/>
<evidence type="ECO:0000313" key="13">
    <source>
        <dbReference type="EnsemblMetazoa" id="XP_038063961.1"/>
    </source>
</evidence>
<dbReference type="AlphaFoldDB" id="A0A914AK66"/>
<dbReference type="OMA" id="CKLEYET"/>
<evidence type="ECO:0000256" key="4">
    <source>
        <dbReference type="ARBA" id="ARBA00022763"/>
    </source>
</evidence>
<comment type="similarity">
    <text evidence="1">Belongs to the SOS response-associated peptidase family.</text>
</comment>
<dbReference type="SUPFAM" id="SSF143081">
    <property type="entry name" value="BB1717-like"/>
    <property type="match status" value="1"/>
</dbReference>
<reference evidence="13" key="1">
    <citation type="submission" date="2022-11" db="UniProtKB">
        <authorList>
            <consortium name="EnsemblMetazoa"/>
        </authorList>
    </citation>
    <scope>IDENTIFICATION</scope>
</reference>
<proteinExistence type="inferred from homology"/>
<organism evidence="13 14">
    <name type="scientific">Patiria miniata</name>
    <name type="common">Bat star</name>
    <name type="synonym">Asterina miniata</name>
    <dbReference type="NCBI Taxonomy" id="46514"/>
    <lineage>
        <taxon>Eukaryota</taxon>
        <taxon>Metazoa</taxon>
        <taxon>Echinodermata</taxon>
        <taxon>Eleutherozoa</taxon>
        <taxon>Asterozoa</taxon>
        <taxon>Asteroidea</taxon>
        <taxon>Valvatacea</taxon>
        <taxon>Valvatida</taxon>
        <taxon>Asterinidae</taxon>
        <taxon>Patiria</taxon>
    </lineage>
</organism>
<dbReference type="Pfam" id="PF02586">
    <property type="entry name" value="SRAP"/>
    <property type="match status" value="1"/>
</dbReference>
<evidence type="ECO:0000256" key="1">
    <source>
        <dbReference type="ARBA" id="ARBA00008136"/>
    </source>
</evidence>
<keyword evidence="4" id="KW-0227">DNA damage</keyword>
<keyword evidence="5" id="KW-0378">Hydrolase</keyword>
<evidence type="ECO:0000256" key="9">
    <source>
        <dbReference type="ARBA" id="ARBA00030390"/>
    </source>
</evidence>
<evidence type="ECO:0000256" key="11">
    <source>
        <dbReference type="ARBA" id="ARBA00031130"/>
    </source>
</evidence>
<dbReference type="GO" id="GO:0008233">
    <property type="term" value="F:peptidase activity"/>
    <property type="evidence" value="ECO:0007669"/>
    <property type="project" value="UniProtKB-KW"/>
</dbReference>
<accession>A0A914AK66</accession>
<evidence type="ECO:0000313" key="14">
    <source>
        <dbReference type="Proteomes" id="UP000887568"/>
    </source>
</evidence>
<dbReference type="GeneID" id="119734501"/>
<keyword evidence="6" id="KW-0190">Covalent protein-DNA linkage</keyword>
<keyword evidence="8" id="KW-0456">Lyase</keyword>
<dbReference type="PANTHER" id="PTHR13604">
    <property type="entry name" value="DC12-RELATED"/>
    <property type="match status" value="1"/>
</dbReference>
<dbReference type="GO" id="GO:0003697">
    <property type="term" value="F:single-stranded DNA binding"/>
    <property type="evidence" value="ECO:0007669"/>
    <property type="project" value="InterPro"/>
</dbReference>
<feature type="region of interest" description="Disordered" evidence="12">
    <location>
        <begin position="335"/>
        <end position="420"/>
    </location>
</feature>
<evidence type="ECO:0000256" key="7">
    <source>
        <dbReference type="ARBA" id="ARBA00023125"/>
    </source>
</evidence>
<feature type="region of interest" description="Disordered" evidence="12">
    <location>
        <begin position="21"/>
        <end position="74"/>
    </location>
</feature>
<dbReference type="GO" id="GO:0006508">
    <property type="term" value="P:proteolysis"/>
    <property type="evidence" value="ECO:0007669"/>
    <property type="project" value="UniProtKB-KW"/>
</dbReference>
<dbReference type="CTD" id="56941"/>
<dbReference type="InterPro" id="IPR036590">
    <property type="entry name" value="SRAP-like"/>
</dbReference>
<dbReference type="GO" id="GO:0106300">
    <property type="term" value="P:protein-DNA covalent cross-linking repair"/>
    <property type="evidence" value="ECO:0007669"/>
    <property type="project" value="InterPro"/>
</dbReference>
<evidence type="ECO:0000256" key="2">
    <source>
        <dbReference type="ARBA" id="ARBA00015888"/>
    </source>
</evidence>
<evidence type="ECO:0000256" key="6">
    <source>
        <dbReference type="ARBA" id="ARBA00023124"/>
    </source>
</evidence>
<keyword evidence="7" id="KW-0238">DNA-binding</keyword>
<keyword evidence="14" id="KW-1185">Reference proteome</keyword>
<dbReference type="PANTHER" id="PTHR13604:SF0">
    <property type="entry name" value="ABASIC SITE PROCESSING PROTEIN HMCES"/>
    <property type="match status" value="1"/>
</dbReference>